<proteinExistence type="predicted"/>
<organism evidence="1 2">
    <name type="scientific">Olea europaea subsp. europaea</name>
    <dbReference type="NCBI Taxonomy" id="158383"/>
    <lineage>
        <taxon>Eukaryota</taxon>
        <taxon>Viridiplantae</taxon>
        <taxon>Streptophyta</taxon>
        <taxon>Embryophyta</taxon>
        <taxon>Tracheophyta</taxon>
        <taxon>Spermatophyta</taxon>
        <taxon>Magnoliopsida</taxon>
        <taxon>eudicotyledons</taxon>
        <taxon>Gunneridae</taxon>
        <taxon>Pentapetalae</taxon>
        <taxon>asterids</taxon>
        <taxon>lamiids</taxon>
        <taxon>Lamiales</taxon>
        <taxon>Oleaceae</taxon>
        <taxon>Oleeae</taxon>
        <taxon>Olea</taxon>
    </lineage>
</organism>
<protein>
    <submittedName>
        <fullName evidence="1">Uncharacterized protein</fullName>
    </submittedName>
</protein>
<dbReference type="Gramene" id="OE9A099023T1">
    <property type="protein sequence ID" value="OE9A099023C1"/>
    <property type="gene ID" value="OE9A099023"/>
</dbReference>
<reference evidence="1 2" key="1">
    <citation type="submission" date="2019-12" db="EMBL/GenBank/DDBJ databases">
        <authorList>
            <person name="Alioto T."/>
            <person name="Alioto T."/>
            <person name="Gomez Garrido J."/>
        </authorList>
    </citation>
    <scope>NUCLEOTIDE SEQUENCE [LARGE SCALE GENOMIC DNA]</scope>
</reference>
<evidence type="ECO:0000313" key="2">
    <source>
        <dbReference type="Proteomes" id="UP000594638"/>
    </source>
</evidence>
<accession>A0A8S0QFG1</accession>
<name>A0A8S0QFG1_OLEEU</name>
<gene>
    <name evidence="1" type="ORF">OLEA9_A099023</name>
</gene>
<dbReference type="Proteomes" id="UP000594638">
    <property type="component" value="Unassembled WGS sequence"/>
</dbReference>
<dbReference type="EMBL" id="CACTIH010001857">
    <property type="protein sequence ID" value="CAA2966274.1"/>
    <property type="molecule type" value="Genomic_DNA"/>
</dbReference>
<comment type="caution">
    <text evidence="1">The sequence shown here is derived from an EMBL/GenBank/DDBJ whole genome shotgun (WGS) entry which is preliminary data.</text>
</comment>
<keyword evidence="2" id="KW-1185">Reference proteome</keyword>
<evidence type="ECO:0000313" key="1">
    <source>
        <dbReference type="EMBL" id="CAA2966274.1"/>
    </source>
</evidence>
<sequence length="98" mass="10855">MLQTFARLVNCSKTFIKWLAGCIVTSSAASSTPLRFDEKTLDSYNSLHVDATTLTRLSPIESKIGDLQFQMSKFLDFKSGTLAIVLPLKMKLEHKAGT</sequence>
<dbReference type="AlphaFoldDB" id="A0A8S0QFG1"/>